<evidence type="ECO:0000313" key="5">
    <source>
        <dbReference type="Proteomes" id="UP000886805"/>
    </source>
</evidence>
<dbReference type="CDD" id="cd00882">
    <property type="entry name" value="Ras_like_GTPase"/>
    <property type="match status" value="1"/>
</dbReference>
<dbReference type="GO" id="GO:0005524">
    <property type="term" value="F:ATP binding"/>
    <property type="evidence" value="ECO:0007669"/>
    <property type="project" value="InterPro"/>
</dbReference>
<dbReference type="SUPFAM" id="SSF52540">
    <property type="entry name" value="P-loop containing nucleoside triphosphate hydrolases"/>
    <property type="match status" value="1"/>
</dbReference>
<reference evidence="4" key="1">
    <citation type="journal article" date="2021" name="PeerJ">
        <title>Extensive microbial diversity within the chicken gut microbiome revealed by metagenomics and culture.</title>
        <authorList>
            <person name="Gilroy R."/>
            <person name="Ravi A."/>
            <person name="Getino M."/>
            <person name="Pursley I."/>
            <person name="Horton D.L."/>
            <person name="Alikhan N.F."/>
            <person name="Baker D."/>
            <person name="Gharbi K."/>
            <person name="Hall N."/>
            <person name="Watson M."/>
            <person name="Adriaenssens E.M."/>
            <person name="Foster-Nyarko E."/>
            <person name="Jarju S."/>
            <person name="Secka A."/>
            <person name="Antonio M."/>
            <person name="Oren A."/>
            <person name="Chaudhuri R.R."/>
            <person name="La Ragione R."/>
            <person name="Hildebrand F."/>
            <person name="Pallen M.J."/>
        </authorList>
    </citation>
    <scope>NUCLEOTIDE SEQUENCE</scope>
    <source>
        <strain evidence="4">ChiSxjej3B15-1167</strain>
    </source>
</reference>
<reference evidence="4" key="2">
    <citation type="submission" date="2021-04" db="EMBL/GenBank/DDBJ databases">
        <authorList>
            <person name="Gilroy R."/>
        </authorList>
    </citation>
    <scope>NUCLEOTIDE SEQUENCE</scope>
    <source>
        <strain evidence="4">ChiSxjej3B15-1167</strain>
    </source>
</reference>
<evidence type="ECO:0000259" key="2">
    <source>
        <dbReference type="Pfam" id="PF20438"/>
    </source>
</evidence>
<feature type="domain" description="Stage IV sporulation protein A middle" evidence="2">
    <location>
        <begin position="238"/>
        <end position="413"/>
    </location>
</feature>
<evidence type="ECO:0000259" key="3">
    <source>
        <dbReference type="Pfam" id="PF20439"/>
    </source>
</evidence>
<feature type="domain" description="Sporulation stage IV protein A C-terminal" evidence="3">
    <location>
        <begin position="415"/>
        <end position="489"/>
    </location>
</feature>
<comment type="caution">
    <text evidence="4">The sequence shown here is derived from an EMBL/GenBank/DDBJ whole genome shotgun (WGS) entry which is preliminary data.</text>
</comment>
<dbReference type="Pfam" id="PF20438">
    <property type="entry name" value="SpoIVA_middle"/>
    <property type="match status" value="1"/>
</dbReference>
<accession>A0A9D1X6I8</accession>
<proteinExistence type="predicted"/>
<dbReference type="EMBL" id="DXEQ01000320">
    <property type="protein sequence ID" value="HIX73432.1"/>
    <property type="molecule type" value="Genomic_DNA"/>
</dbReference>
<dbReference type="NCBIfam" id="TIGR02836">
    <property type="entry name" value="spore_IV_A"/>
    <property type="match status" value="1"/>
</dbReference>
<sequence>MEKNNIYQDISVRTGGEIYLGVVGPVRSGKSTFIKRFMELMVLPKIADEHERQRTLDEMPQSGTGKTIMTTEPKFIPKEAAELPLEDMKVKVRLIDCVGFMVAGAGGHLENGQERLVKTPWFDYEVPFTKAAEYGTRKVIRDHSTIGILVTTDGSFGEIPRDSYVEAEKRTVEELLAIGKPFLVLLNSDRPYSKATQNLAEKLSKEYHTTVMPVNCDQLRQEDIQEIMKNVLLEFPLSSVGFYLPKWVETLRDDHWLKKSILDLMREYLADKEKMKDVYKKPVPNNEYMESGKVEKIHMDTGEVEVRIQIRDSYYYEILSDLTGISIKNEYHLIRIMKELSEKKREFEEVSQALKDARERGYGVMKPALSEITLSEPEVVKHGSKFGVKIRAEAPSIHLIRANLTTEIAPIVGTQLQAEDLITYIREQAGEDPKEIWNVNIFGKTLNQLVDDGISGKVTKINEDSQEKLQSAMEKIVNESSGGLICIII</sequence>
<dbReference type="PIRSF" id="PIRSF007466">
    <property type="entry name" value="SpoIVA"/>
    <property type="match status" value="1"/>
</dbReference>
<dbReference type="InterPro" id="IPR014201">
    <property type="entry name" value="Spore_IV_A"/>
</dbReference>
<dbReference type="Proteomes" id="UP000886805">
    <property type="component" value="Unassembled WGS sequence"/>
</dbReference>
<gene>
    <name evidence="4" type="primary">spoIVA</name>
    <name evidence="4" type="ORF">H9849_10475</name>
</gene>
<dbReference type="InterPro" id="IPR046841">
    <property type="entry name" value="SpoIVA_middle"/>
</dbReference>
<dbReference type="Gene3D" id="3.40.50.300">
    <property type="entry name" value="P-loop containing nucleotide triphosphate hydrolases"/>
    <property type="match status" value="1"/>
</dbReference>
<feature type="domain" description="Stage IV sporulation protein A ATPase" evidence="1">
    <location>
        <begin position="1"/>
        <end position="236"/>
    </location>
</feature>
<dbReference type="GO" id="GO:0016887">
    <property type="term" value="F:ATP hydrolysis activity"/>
    <property type="evidence" value="ECO:0007669"/>
    <property type="project" value="InterPro"/>
</dbReference>
<protein>
    <submittedName>
        <fullName evidence="4">Stage IV sporulation protein A</fullName>
    </submittedName>
</protein>
<dbReference type="InterPro" id="IPR046840">
    <property type="entry name" value="SpoIVA_C"/>
</dbReference>
<name>A0A9D1X6I8_9FIRM</name>
<dbReference type="InterPro" id="IPR046842">
    <property type="entry name" value="SpoIVA_ATPase"/>
</dbReference>
<dbReference type="GO" id="GO:0043934">
    <property type="term" value="P:sporulation"/>
    <property type="evidence" value="ECO:0007669"/>
    <property type="project" value="InterPro"/>
</dbReference>
<dbReference type="InterPro" id="IPR027417">
    <property type="entry name" value="P-loop_NTPase"/>
</dbReference>
<dbReference type="AlphaFoldDB" id="A0A9D1X6I8"/>
<organism evidence="4 5">
    <name type="scientific">Candidatus Anaerobutyricum stercoripullorum</name>
    <dbReference type="NCBI Taxonomy" id="2838456"/>
    <lineage>
        <taxon>Bacteria</taxon>
        <taxon>Bacillati</taxon>
        <taxon>Bacillota</taxon>
        <taxon>Clostridia</taxon>
        <taxon>Lachnospirales</taxon>
        <taxon>Lachnospiraceae</taxon>
        <taxon>Anaerobutyricum</taxon>
    </lineage>
</organism>
<evidence type="ECO:0000313" key="4">
    <source>
        <dbReference type="EMBL" id="HIX73432.1"/>
    </source>
</evidence>
<dbReference type="Pfam" id="PF20439">
    <property type="entry name" value="SpoIVA_C"/>
    <property type="match status" value="1"/>
</dbReference>
<dbReference type="Pfam" id="PF09547">
    <property type="entry name" value="SpoIVA_ATPase"/>
    <property type="match status" value="1"/>
</dbReference>
<evidence type="ECO:0000259" key="1">
    <source>
        <dbReference type="Pfam" id="PF09547"/>
    </source>
</evidence>